<dbReference type="Pfam" id="PF25989">
    <property type="entry name" value="YknX_C"/>
    <property type="match status" value="1"/>
</dbReference>
<feature type="domain" description="YknX-like barrel-sandwich hybrid" evidence="6">
    <location>
        <begin position="60"/>
        <end position="212"/>
    </location>
</feature>
<dbReference type="GO" id="GO:0030313">
    <property type="term" value="C:cell envelope"/>
    <property type="evidence" value="ECO:0007669"/>
    <property type="project" value="UniProtKB-SubCell"/>
</dbReference>
<dbReference type="PANTHER" id="PTHR32347:SF14">
    <property type="entry name" value="EFFLUX SYSTEM COMPONENT YKNX-RELATED"/>
    <property type="match status" value="1"/>
</dbReference>
<organism evidence="9 10">
    <name type="scientific">Metabacillus idriensis</name>
    <dbReference type="NCBI Taxonomy" id="324768"/>
    <lineage>
        <taxon>Bacteria</taxon>
        <taxon>Bacillati</taxon>
        <taxon>Bacillota</taxon>
        <taxon>Bacilli</taxon>
        <taxon>Bacillales</taxon>
        <taxon>Bacillaceae</taxon>
        <taxon>Metabacillus</taxon>
    </lineage>
</organism>
<evidence type="ECO:0000259" key="7">
    <source>
        <dbReference type="Pfam" id="PF25989"/>
    </source>
</evidence>
<dbReference type="Pfam" id="PF25990">
    <property type="entry name" value="Beta-barrel_YknX"/>
    <property type="match status" value="1"/>
</dbReference>
<dbReference type="PRINTS" id="PR01490">
    <property type="entry name" value="RTXTOXIND"/>
</dbReference>
<dbReference type="AlphaFoldDB" id="A0A6I2M7U8"/>
<comment type="caution">
    <text evidence="9">The sequence shown here is derived from an EMBL/GenBank/DDBJ whole genome shotgun (WGS) entry which is preliminary data.</text>
</comment>
<reference evidence="9 10" key="1">
    <citation type="submission" date="2019-11" db="EMBL/GenBank/DDBJ databases">
        <title>Bacillus idriensis genome.</title>
        <authorList>
            <person name="Konopka E.N."/>
            <person name="Newman J.D."/>
        </authorList>
    </citation>
    <scope>NUCLEOTIDE SEQUENCE [LARGE SCALE GENOMIC DNA]</scope>
    <source>
        <strain evidence="9 10">DSM 19097</strain>
    </source>
</reference>
<evidence type="ECO:0000259" key="6">
    <source>
        <dbReference type="Pfam" id="PF25984"/>
    </source>
</evidence>
<evidence type="ECO:0000256" key="1">
    <source>
        <dbReference type="ARBA" id="ARBA00004196"/>
    </source>
</evidence>
<dbReference type="Gene3D" id="2.40.420.20">
    <property type="match status" value="1"/>
</dbReference>
<protein>
    <submittedName>
        <fullName evidence="9">Efflux RND transporter periplasmic adaptor subunit</fullName>
    </submittedName>
</protein>
<evidence type="ECO:0000256" key="2">
    <source>
        <dbReference type="ARBA" id="ARBA00009477"/>
    </source>
</evidence>
<dbReference type="GO" id="GO:0016020">
    <property type="term" value="C:membrane"/>
    <property type="evidence" value="ECO:0007669"/>
    <property type="project" value="InterPro"/>
</dbReference>
<dbReference type="InterPro" id="IPR058638">
    <property type="entry name" value="HH_YknX-like"/>
</dbReference>
<dbReference type="EMBL" id="WKKF01000001">
    <property type="protein sequence ID" value="MRX53422.1"/>
    <property type="molecule type" value="Genomic_DNA"/>
</dbReference>
<dbReference type="InterPro" id="IPR058637">
    <property type="entry name" value="YknX-like_C"/>
</dbReference>
<proteinExistence type="inferred from homology"/>
<dbReference type="GO" id="GO:0022857">
    <property type="term" value="F:transmembrane transporter activity"/>
    <property type="evidence" value="ECO:0007669"/>
    <property type="project" value="InterPro"/>
</dbReference>
<feature type="domain" description="YknX-like C-terminal permuted SH3-like" evidence="7">
    <location>
        <begin position="306"/>
        <end position="374"/>
    </location>
</feature>
<dbReference type="NCBIfam" id="TIGR01730">
    <property type="entry name" value="RND_mfp"/>
    <property type="match status" value="1"/>
</dbReference>
<keyword evidence="3 4" id="KW-0175">Coiled coil</keyword>
<evidence type="ECO:0000313" key="9">
    <source>
        <dbReference type="EMBL" id="MRX53422.1"/>
    </source>
</evidence>
<dbReference type="Pfam" id="PF25982">
    <property type="entry name" value="HH_YknX"/>
    <property type="match status" value="1"/>
</dbReference>
<dbReference type="PANTHER" id="PTHR32347">
    <property type="entry name" value="EFFLUX SYSTEM COMPONENT YKNX-RELATED"/>
    <property type="match status" value="1"/>
</dbReference>
<feature type="coiled-coil region" evidence="4">
    <location>
        <begin position="107"/>
        <end position="182"/>
    </location>
</feature>
<feature type="domain" description="YknX-like beta-barrel" evidence="8">
    <location>
        <begin position="217"/>
        <end position="299"/>
    </location>
</feature>
<dbReference type="InterPro" id="IPR058639">
    <property type="entry name" value="BSH_YknX-like"/>
</dbReference>
<feature type="domain" description="YknX-like alpha-helical hairpin" evidence="5">
    <location>
        <begin position="95"/>
        <end position="176"/>
    </location>
</feature>
<dbReference type="Pfam" id="PF25984">
    <property type="entry name" value="BSH_YknX"/>
    <property type="match status" value="1"/>
</dbReference>
<dbReference type="Gene3D" id="2.40.50.100">
    <property type="match status" value="1"/>
</dbReference>
<evidence type="ECO:0000256" key="3">
    <source>
        <dbReference type="ARBA" id="ARBA00023054"/>
    </source>
</evidence>
<dbReference type="InterPro" id="IPR050465">
    <property type="entry name" value="UPF0194_transport"/>
</dbReference>
<accession>A0A6I2M7U8</accession>
<evidence type="ECO:0000313" key="10">
    <source>
        <dbReference type="Proteomes" id="UP000441585"/>
    </source>
</evidence>
<evidence type="ECO:0000259" key="8">
    <source>
        <dbReference type="Pfam" id="PF25990"/>
    </source>
</evidence>
<evidence type="ECO:0000256" key="4">
    <source>
        <dbReference type="SAM" id="Coils"/>
    </source>
</evidence>
<gene>
    <name evidence="9" type="ORF">GJU41_05525</name>
</gene>
<evidence type="ECO:0000259" key="5">
    <source>
        <dbReference type="Pfam" id="PF25982"/>
    </source>
</evidence>
<comment type="similarity">
    <text evidence="2">Belongs to the membrane fusion protein (MFP) (TC 8.A.1) family.</text>
</comment>
<dbReference type="RefSeq" id="WP_070878955.1">
    <property type="nucleotide sequence ID" value="NZ_CAJFZX010000008.1"/>
</dbReference>
<dbReference type="InterPro" id="IPR006143">
    <property type="entry name" value="RND_pump_MFP"/>
</dbReference>
<sequence>MKKKTWISIGVVSIIALLVGVNVYRAMSKEVETVRTVKLSQQEIASNVMVPGTLKFQNEQYIYQDPEKGDIAEILVKEGDAVKEGTPLLRYENQQFSLEKEQNALSIESGYLKINQLENQLDDLNEKEKDLSKQVGEDEAEKTINAERDQLKMEQKMADIELRQLLLQKETIEKQLSALEVKSDMSGTVMTIDDNPEQAAEQGGIKAVIHIAKTDQFIVSGVLSEYDSLKVADGQPVTLSSDVVPDAKWKGKVSKIGLLPEAPPSSMGTENAAVQYPVEVSIEGSEMMAKPGFKLIMEIETEKRSVQTVPVDAVKQDGEDYFVYTVLDGKTKKKTIEIGTASSDYMEVKDGLTADDAIVSKPKDDLQSGTEVTVK</sequence>
<dbReference type="Proteomes" id="UP000441585">
    <property type="component" value="Unassembled WGS sequence"/>
</dbReference>
<comment type="subcellular location">
    <subcellularLocation>
        <location evidence="1">Cell envelope</location>
    </subcellularLocation>
</comment>
<dbReference type="InterPro" id="IPR058636">
    <property type="entry name" value="Beta-barrel_YknX"/>
</dbReference>
<dbReference type="Gene3D" id="2.40.30.170">
    <property type="match status" value="1"/>
</dbReference>
<keyword evidence="10" id="KW-1185">Reference proteome</keyword>
<name>A0A6I2M7U8_9BACI</name>